<feature type="domain" description="Membrane insertase YidC/Oxa/ALB C-terminal" evidence="11">
    <location>
        <begin position="25"/>
        <end position="240"/>
    </location>
</feature>
<comment type="subcellular location">
    <subcellularLocation>
        <location evidence="1">Cell membrane</location>
        <topology evidence="1">Multi-pass membrane protein</topology>
    </subcellularLocation>
    <subcellularLocation>
        <location evidence="9">Membrane</location>
        <topology evidence="9">Multi-pass membrane protein</topology>
    </subcellularLocation>
</comment>
<sequence>MWDALIITPFVNVMLFIYNLVGQNFGLAIILFTLLIRLITHPLMVKQIKGAKAMQELQKNEKWLKIQEKYKNDREKLAQEQMALYRELGINPFASCLPTLIQFPIIIGLYQSLIITLASTPIELLNLIRHIYPALLKVETLIPLNSQFLWMDLGLPERLVLPFLPVGIPVLAIVVTVTTYLQGKLMTPPSANPKDQSAMFSNMMNLYMPFLMGYLALTLASGLALYFVVSNLIGILQYAMLGQLNWKNILPKRAAEKPSKVGAKK</sequence>
<keyword evidence="13" id="KW-1185">Reference proteome</keyword>
<gene>
    <name evidence="12" type="ORF">SE15_03900</name>
</gene>
<comment type="caution">
    <text evidence="12">The sequence shown here is derived from an EMBL/GenBank/DDBJ whole genome shotgun (WGS) entry which is preliminary data.</text>
</comment>
<dbReference type="STRING" id="869279.SE15_03900"/>
<dbReference type="GO" id="GO:0005886">
    <property type="term" value="C:plasma membrane"/>
    <property type="evidence" value="ECO:0007669"/>
    <property type="project" value="UniProtKB-SubCell"/>
</dbReference>
<evidence type="ECO:0000256" key="10">
    <source>
        <dbReference type="SAM" id="Phobius"/>
    </source>
</evidence>
<evidence type="ECO:0000256" key="1">
    <source>
        <dbReference type="ARBA" id="ARBA00004651"/>
    </source>
</evidence>
<evidence type="ECO:0000256" key="7">
    <source>
        <dbReference type="ARBA" id="ARBA00023136"/>
    </source>
</evidence>
<dbReference type="RefSeq" id="WP_054520773.1">
    <property type="nucleotide sequence ID" value="NZ_LGKO01000002.1"/>
</dbReference>
<evidence type="ECO:0000256" key="3">
    <source>
        <dbReference type="ARBA" id="ARBA00022475"/>
    </source>
</evidence>
<keyword evidence="2" id="KW-0813">Transport</keyword>
<evidence type="ECO:0000256" key="4">
    <source>
        <dbReference type="ARBA" id="ARBA00022692"/>
    </source>
</evidence>
<evidence type="ECO:0000313" key="13">
    <source>
        <dbReference type="Proteomes" id="UP000050544"/>
    </source>
</evidence>
<dbReference type="InterPro" id="IPR001708">
    <property type="entry name" value="YidC/ALB3/OXA1/COX18"/>
</dbReference>
<dbReference type="NCBIfam" id="TIGR03592">
    <property type="entry name" value="yidC_oxa1_cterm"/>
    <property type="match status" value="1"/>
</dbReference>
<dbReference type="PANTHER" id="PTHR12428:SF65">
    <property type="entry name" value="CYTOCHROME C OXIDASE ASSEMBLY PROTEIN COX18, MITOCHONDRIAL"/>
    <property type="match status" value="1"/>
</dbReference>
<dbReference type="GO" id="GO:0015031">
    <property type="term" value="P:protein transport"/>
    <property type="evidence" value="ECO:0007669"/>
    <property type="project" value="UniProtKB-KW"/>
</dbReference>
<dbReference type="GO" id="GO:0051205">
    <property type="term" value="P:protein insertion into membrane"/>
    <property type="evidence" value="ECO:0007669"/>
    <property type="project" value="TreeGrafter"/>
</dbReference>
<reference evidence="12 13" key="1">
    <citation type="submission" date="2015-07" db="EMBL/GenBank/DDBJ databases">
        <title>Whole genome sequence of Thermanaerothrix daxensis DSM 23592.</title>
        <authorList>
            <person name="Hemp J."/>
            <person name="Ward L.M."/>
            <person name="Pace L.A."/>
            <person name="Fischer W.W."/>
        </authorList>
    </citation>
    <scope>NUCLEOTIDE SEQUENCE [LARGE SCALE GENOMIC DNA]</scope>
    <source>
        <strain evidence="12 13">GNS-1</strain>
    </source>
</reference>
<dbReference type="PANTHER" id="PTHR12428">
    <property type="entry name" value="OXA1"/>
    <property type="match status" value="1"/>
</dbReference>
<keyword evidence="4 9" id="KW-0812">Transmembrane</keyword>
<comment type="similarity">
    <text evidence="9">Belongs to the OXA1/ALB3/YidC family.</text>
</comment>
<evidence type="ECO:0000256" key="6">
    <source>
        <dbReference type="ARBA" id="ARBA00022989"/>
    </source>
</evidence>
<accession>A0A0P6XVK8</accession>
<feature type="transmembrane region" description="Helical" evidence="10">
    <location>
        <begin position="20"/>
        <end position="39"/>
    </location>
</feature>
<keyword evidence="7 10" id="KW-0472">Membrane</keyword>
<evidence type="ECO:0000256" key="5">
    <source>
        <dbReference type="ARBA" id="ARBA00022927"/>
    </source>
</evidence>
<name>A0A0P6XVK8_9CHLR</name>
<feature type="transmembrane region" description="Helical" evidence="10">
    <location>
        <begin position="159"/>
        <end position="181"/>
    </location>
</feature>
<dbReference type="PATRIC" id="fig|869279.4.peg.791"/>
<proteinExistence type="inferred from homology"/>
<keyword evidence="5" id="KW-0653">Protein transport</keyword>
<evidence type="ECO:0000256" key="2">
    <source>
        <dbReference type="ARBA" id="ARBA00022448"/>
    </source>
</evidence>
<dbReference type="CDD" id="cd20070">
    <property type="entry name" value="5TM_YidC_Alb3"/>
    <property type="match status" value="1"/>
</dbReference>
<keyword evidence="3" id="KW-1003">Cell membrane</keyword>
<evidence type="ECO:0000313" key="12">
    <source>
        <dbReference type="EMBL" id="KPL84286.1"/>
    </source>
</evidence>
<dbReference type="OrthoDB" id="9780552at2"/>
<evidence type="ECO:0000256" key="9">
    <source>
        <dbReference type="RuleBase" id="RU003945"/>
    </source>
</evidence>
<dbReference type="Proteomes" id="UP000050544">
    <property type="component" value="Unassembled WGS sequence"/>
</dbReference>
<protein>
    <recommendedName>
        <fullName evidence="11">Membrane insertase YidC/Oxa/ALB C-terminal domain-containing protein</fullName>
    </recommendedName>
</protein>
<dbReference type="Pfam" id="PF02096">
    <property type="entry name" value="60KD_IMP"/>
    <property type="match status" value="1"/>
</dbReference>
<evidence type="ECO:0000259" key="11">
    <source>
        <dbReference type="Pfam" id="PF02096"/>
    </source>
</evidence>
<dbReference type="AlphaFoldDB" id="A0A0P6XVK8"/>
<keyword evidence="8" id="KW-0143">Chaperone</keyword>
<feature type="transmembrane region" description="Helical" evidence="10">
    <location>
        <begin position="206"/>
        <end position="229"/>
    </location>
</feature>
<evidence type="ECO:0000256" key="8">
    <source>
        <dbReference type="ARBA" id="ARBA00023186"/>
    </source>
</evidence>
<dbReference type="GO" id="GO:0032977">
    <property type="term" value="F:membrane insertase activity"/>
    <property type="evidence" value="ECO:0007669"/>
    <property type="project" value="InterPro"/>
</dbReference>
<keyword evidence="6 10" id="KW-1133">Transmembrane helix</keyword>
<dbReference type="InterPro" id="IPR028055">
    <property type="entry name" value="YidC/Oxa/ALB_C"/>
</dbReference>
<dbReference type="InterPro" id="IPR047196">
    <property type="entry name" value="YidC_ALB_C"/>
</dbReference>
<dbReference type="EMBL" id="LGKO01000002">
    <property type="protein sequence ID" value="KPL84286.1"/>
    <property type="molecule type" value="Genomic_DNA"/>
</dbReference>
<organism evidence="12 13">
    <name type="scientific">Thermanaerothrix daxensis</name>
    <dbReference type="NCBI Taxonomy" id="869279"/>
    <lineage>
        <taxon>Bacteria</taxon>
        <taxon>Bacillati</taxon>
        <taxon>Chloroflexota</taxon>
        <taxon>Anaerolineae</taxon>
        <taxon>Anaerolineales</taxon>
        <taxon>Anaerolineaceae</taxon>
        <taxon>Thermanaerothrix</taxon>
    </lineage>
</organism>